<feature type="domain" description="UDP-glucose/GDP-mannose dehydrogenase C-terminal" evidence="11">
    <location>
        <begin position="311"/>
        <end position="413"/>
    </location>
</feature>
<comment type="catalytic activity">
    <reaction evidence="6 7">
        <text>UDP-alpha-D-glucose + 2 NAD(+) + H2O = UDP-alpha-D-glucuronate + 2 NADH + 3 H(+)</text>
        <dbReference type="Rhea" id="RHEA:23596"/>
        <dbReference type="ChEBI" id="CHEBI:15377"/>
        <dbReference type="ChEBI" id="CHEBI:15378"/>
        <dbReference type="ChEBI" id="CHEBI:57540"/>
        <dbReference type="ChEBI" id="CHEBI:57945"/>
        <dbReference type="ChEBI" id="CHEBI:58052"/>
        <dbReference type="ChEBI" id="CHEBI:58885"/>
        <dbReference type="EC" id="1.1.1.22"/>
    </reaction>
</comment>
<dbReference type="PIRSF" id="PIRSF500134">
    <property type="entry name" value="UDPglc_DH_bac"/>
    <property type="match status" value="1"/>
</dbReference>
<feature type="binding site" evidence="10">
    <location>
        <position position="35"/>
    </location>
    <ligand>
        <name>NAD(+)</name>
        <dbReference type="ChEBI" id="CHEBI:57540"/>
    </ligand>
</feature>
<dbReference type="SUPFAM" id="SSF51735">
    <property type="entry name" value="NAD(P)-binding Rossmann-fold domains"/>
    <property type="match status" value="1"/>
</dbReference>
<dbReference type="PANTHER" id="PTHR43750">
    <property type="entry name" value="UDP-GLUCOSE 6-DEHYDROGENASE TUAD"/>
    <property type="match status" value="1"/>
</dbReference>
<dbReference type="InterPro" id="IPR008927">
    <property type="entry name" value="6-PGluconate_DH-like_C_sf"/>
</dbReference>
<dbReference type="SMART" id="SM00984">
    <property type="entry name" value="UDPG_MGDP_dh_C"/>
    <property type="match status" value="1"/>
</dbReference>
<dbReference type="Pfam" id="PF00984">
    <property type="entry name" value="UDPG_MGDP_dh"/>
    <property type="match status" value="1"/>
</dbReference>
<dbReference type="UniPathway" id="UPA00038">
    <property type="reaction ID" value="UER00491"/>
</dbReference>
<reference evidence="13" key="1">
    <citation type="submission" date="2017-09" db="EMBL/GenBank/DDBJ databases">
        <title>Depth-based differentiation of microbial function through sediment-hosted aquifers and enrichment of novel symbionts in the deep terrestrial subsurface.</title>
        <authorList>
            <person name="Probst A.J."/>
            <person name="Ladd B."/>
            <person name="Jarett J.K."/>
            <person name="Geller-Mcgrath D.E."/>
            <person name="Sieber C.M.K."/>
            <person name="Emerson J.B."/>
            <person name="Anantharaman K."/>
            <person name="Thomas B.C."/>
            <person name="Malmstrom R."/>
            <person name="Stieglmeier M."/>
            <person name="Klingl A."/>
            <person name="Woyke T."/>
            <person name="Ryan C.M."/>
            <person name="Banfield J.F."/>
        </authorList>
    </citation>
    <scope>NUCLEOTIDE SEQUENCE [LARGE SCALE GENOMIC DNA]</scope>
</reference>
<dbReference type="InterPro" id="IPR014026">
    <property type="entry name" value="UDP-Glc/GDP-Man_DH_dimer"/>
</dbReference>
<dbReference type="GO" id="GO:0003979">
    <property type="term" value="F:UDP-glucose 6-dehydrogenase activity"/>
    <property type="evidence" value="ECO:0007669"/>
    <property type="project" value="UniProtKB-EC"/>
</dbReference>
<evidence type="ECO:0000256" key="6">
    <source>
        <dbReference type="ARBA" id="ARBA00047473"/>
    </source>
</evidence>
<organism evidence="12 13">
    <name type="scientific">Candidatus Roizmanbacteria bacterium CG10_big_fil_rev_8_21_14_0_10_39_6</name>
    <dbReference type="NCBI Taxonomy" id="1974853"/>
    <lineage>
        <taxon>Bacteria</taxon>
        <taxon>Candidatus Roizmaniibacteriota</taxon>
    </lineage>
</organism>
<dbReference type="InterPro" id="IPR014027">
    <property type="entry name" value="UDP-Glc/GDP-Man_DH_C"/>
</dbReference>
<evidence type="ECO:0000256" key="9">
    <source>
        <dbReference type="PIRSR" id="PIRSR500134-2"/>
    </source>
</evidence>
<dbReference type="InterPro" id="IPR036220">
    <property type="entry name" value="UDP-Glc/GDP-Man_DH_C_sf"/>
</dbReference>
<dbReference type="Proteomes" id="UP000229554">
    <property type="component" value="Unassembled WGS sequence"/>
</dbReference>
<dbReference type="AlphaFoldDB" id="A0A2M8KTC4"/>
<dbReference type="Gene3D" id="1.20.5.100">
    <property type="entry name" value="Cytochrome c1, transmembrane anchor, C-terminal"/>
    <property type="match status" value="1"/>
</dbReference>
<protein>
    <recommendedName>
        <fullName evidence="3 7">UDP-glucose 6-dehydrogenase</fullName>
        <ecNumber evidence="3 7">1.1.1.22</ecNumber>
    </recommendedName>
</protein>
<accession>A0A2M8KTC4</accession>
<evidence type="ECO:0000256" key="4">
    <source>
        <dbReference type="ARBA" id="ARBA00023002"/>
    </source>
</evidence>
<gene>
    <name evidence="12" type="ORF">COU88_01095</name>
</gene>
<evidence type="ECO:0000313" key="12">
    <source>
        <dbReference type="EMBL" id="PJE63151.1"/>
    </source>
</evidence>
<comment type="pathway">
    <text evidence="1">Nucleotide-sugar biosynthesis; UDP-alpha-D-glucuronate biosynthesis; UDP-alpha-D-glucuronate from UDP-alpha-D-glucose: step 1/1.</text>
</comment>
<dbReference type="InterPro" id="IPR017476">
    <property type="entry name" value="UDP-Glc/GDP-Man"/>
</dbReference>
<dbReference type="EC" id="1.1.1.22" evidence="3 7"/>
<evidence type="ECO:0000256" key="2">
    <source>
        <dbReference type="ARBA" id="ARBA00006601"/>
    </source>
</evidence>
<feature type="active site" description="Nucleophile" evidence="8">
    <location>
        <position position="261"/>
    </location>
</feature>
<dbReference type="SUPFAM" id="SSF48179">
    <property type="entry name" value="6-phosphogluconate dehydrogenase C-terminal domain-like"/>
    <property type="match status" value="1"/>
</dbReference>
<feature type="binding site" evidence="10">
    <location>
        <position position="122"/>
    </location>
    <ligand>
        <name>NAD(+)</name>
        <dbReference type="ChEBI" id="CHEBI:57540"/>
    </ligand>
</feature>
<dbReference type="SUPFAM" id="SSF52413">
    <property type="entry name" value="UDP-glucose/GDP-mannose dehydrogenase C-terminal domain"/>
    <property type="match status" value="1"/>
</dbReference>
<evidence type="ECO:0000256" key="8">
    <source>
        <dbReference type="PIRSR" id="PIRSR500134-1"/>
    </source>
</evidence>
<feature type="binding site" evidence="10">
    <location>
        <position position="264"/>
    </location>
    <ligand>
        <name>NAD(+)</name>
        <dbReference type="ChEBI" id="CHEBI:57540"/>
    </ligand>
</feature>
<dbReference type="EMBL" id="PFED01000045">
    <property type="protein sequence ID" value="PJE63151.1"/>
    <property type="molecule type" value="Genomic_DNA"/>
</dbReference>
<dbReference type="Pfam" id="PF03720">
    <property type="entry name" value="UDPG_MGDP_dh_C"/>
    <property type="match status" value="1"/>
</dbReference>
<feature type="binding site" evidence="10">
    <location>
        <position position="86"/>
    </location>
    <ligand>
        <name>NAD(+)</name>
        <dbReference type="ChEBI" id="CHEBI:57540"/>
    </ligand>
</feature>
<evidence type="ECO:0000259" key="11">
    <source>
        <dbReference type="SMART" id="SM00984"/>
    </source>
</evidence>
<dbReference type="NCBIfam" id="TIGR03026">
    <property type="entry name" value="NDP-sugDHase"/>
    <property type="match status" value="1"/>
</dbReference>
<feature type="binding site" evidence="9">
    <location>
        <position position="258"/>
    </location>
    <ligand>
        <name>substrate</name>
    </ligand>
</feature>
<feature type="binding site" evidence="10">
    <location>
        <position position="156"/>
    </location>
    <ligand>
        <name>NAD(+)</name>
        <dbReference type="ChEBI" id="CHEBI:57540"/>
    </ligand>
</feature>
<proteinExistence type="inferred from homology"/>
<dbReference type="GO" id="GO:0000271">
    <property type="term" value="P:polysaccharide biosynthetic process"/>
    <property type="evidence" value="ECO:0007669"/>
    <property type="project" value="InterPro"/>
</dbReference>
<keyword evidence="4 7" id="KW-0560">Oxidoreductase</keyword>
<feature type="binding site" evidence="9">
    <location>
        <begin position="153"/>
        <end position="156"/>
    </location>
    <ligand>
        <name>substrate</name>
    </ligand>
</feature>
<dbReference type="PIRSF" id="PIRSF000124">
    <property type="entry name" value="UDPglc_GDPman_dh"/>
    <property type="match status" value="1"/>
</dbReference>
<dbReference type="Gene3D" id="3.40.50.720">
    <property type="entry name" value="NAD(P)-binding Rossmann-like Domain"/>
    <property type="match status" value="2"/>
</dbReference>
<feature type="binding site" evidence="9">
    <location>
        <begin position="250"/>
        <end position="254"/>
    </location>
    <ligand>
        <name>substrate</name>
    </ligand>
</feature>
<evidence type="ECO:0000256" key="10">
    <source>
        <dbReference type="PIRSR" id="PIRSR500134-3"/>
    </source>
</evidence>
<name>A0A2M8KTC4_9BACT</name>
<dbReference type="GO" id="GO:0006065">
    <property type="term" value="P:UDP-glucuronate biosynthetic process"/>
    <property type="evidence" value="ECO:0007669"/>
    <property type="project" value="UniProtKB-UniPathway"/>
</dbReference>
<dbReference type="InterPro" id="IPR036291">
    <property type="entry name" value="NAD(P)-bd_dom_sf"/>
</dbReference>
<feature type="binding site" evidence="9">
    <location>
        <position position="205"/>
    </location>
    <ligand>
        <name>substrate</name>
    </ligand>
</feature>
<sequence length="431" mass="47494">MRITFIGHGYVGLVTACVFADLGNDVWVVGHTPEKVEKLKKGIPLIYEPGLREVLKKNLNAQRLHFTLDYKEGLSGSNIIFIAVGTPPKQNGQADLTAVLDVAKKIGTHLSNGYTVVSCKSTVPVGTNKKVQAIIEETKNEGVHIDVASCPEFLREGTALQDTLSPDRIVIGSDSKKAIETLLELHKPLKGQRIITNLASAELIKYTSNAMLATRLSFANMIALFAEKTGANVEEVLNAVGMDKRIGSLYLYPGAGYGGSCLPKDVKALIHMGQEYKVDMSLLQSVEQINKHMREEVVNKVISHKNIRKIAVWGLAFKPDTDDVREAPAFYILSELIKKGYAITAYDPEAISTFQELLPNEVTYANSTYEAVSGVDLLLILTEWNEFKQVDLQKIYAQMAQKNIVDARNIYDPTIIRALGFSYMSVGRTSS</sequence>
<evidence type="ECO:0000256" key="7">
    <source>
        <dbReference type="PIRNR" id="PIRNR000124"/>
    </source>
</evidence>
<dbReference type="Pfam" id="PF03721">
    <property type="entry name" value="UDPG_MGDP_dh_N"/>
    <property type="match status" value="1"/>
</dbReference>
<dbReference type="GO" id="GO:0051287">
    <property type="term" value="F:NAD binding"/>
    <property type="evidence" value="ECO:0007669"/>
    <property type="project" value="InterPro"/>
</dbReference>
<comment type="similarity">
    <text evidence="2 7">Belongs to the UDP-glucose/GDP-mannose dehydrogenase family.</text>
</comment>
<dbReference type="InterPro" id="IPR001732">
    <property type="entry name" value="UDP-Glc/GDP-Man_DH_N"/>
</dbReference>
<keyword evidence="5 7" id="KW-0520">NAD</keyword>
<evidence type="ECO:0000256" key="5">
    <source>
        <dbReference type="ARBA" id="ARBA00023027"/>
    </source>
</evidence>
<feature type="binding site" evidence="9">
    <location>
        <position position="318"/>
    </location>
    <ligand>
        <name>substrate</name>
    </ligand>
</feature>
<comment type="caution">
    <text evidence="12">The sequence shown here is derived from an EMBL/GenBank/DDBJ whole genome shotgun (WGS) entry which is preliminary data.</text>
</comment>
<feature type="binding site" evidence="10">
    <location>
        <position position="325"/>
    </location>
    <ligand>
        <name>NAD(+)</name>
        <dbReference type="ChEBI" id="CHEBI:57540"/>
    </ligand>
</feature>
<dbReference type="PANTHER" id="PTHR43750:SF3">
    <property type="entry name" value="UDP-GLUCOSE 6-DEHYDROGENASE TUAD"/>
    <property type="match status" value="1"/>
</dbReference>
<dbReference type="InterPro" id="IPR028357">
    <property type="entry name" value="UDPglc_DH_bac"/>
</dbReference>
<evidence type="ECO:0000256" key="3">
    <source>
        <dbReference type="ARBA" id="ARBA00012954"/>
    </source>
</evidence>
<evidence type="ECO:0000313" key="13">
    <source>
        <dbReference type="Proteomes" id="UP000229554"/>
    </source>
</evidence>
<evidence type="ECO:0000256" key="1">
    <source>
        <dbReference type="ARBA" id="ARBA00004701"/>
    </source>
</evidence>
<dbReference type="PROSITE" id="PS51257">
    <property type="entry name" value="PROKAR_LIPOPROTEIN"/>
    <property type="match status" value="1"/>
</dbReference>